<evidence type="ECO:0000256" key="1">
    <source>
        <dbReference type="SAM" id="Coils"/>
    </source>
</evidence>
<dbReference type="GeneID" id="114913634"/>
<evidence type="ECO:0000313" key="3">
    <source>
        <dbReference type="Proteomes" id="UP000504607"/>
    </source>
</evidence>
<feature type="region of interest" description="Disordered" evidence="2">
    <location>
        <begin position="259"/>
        <end position="326"/>
    </location>
</feature>
<keyword evidence="3" id="KW-1185">Reference proteome</keyword>
<gene>
    <name evidence="4" type="primary">LOC114913634</name>
</gene>
<feature type="coiled-coil region" evidence="1">
    <location>
        <begin position="107"/>
        <end position="211"/>
    </location>
</feature>
<name>A0A8N4IBS8_ELAGV</name>
<organism evidence="3 4">
    <name type="scientific">Elaeis guineensis var. tenera</name>
    <name type="common">Oil palm</name>
    <dbReference type="NCBI Taxonomy" id="51953"/>
    <lineage>
        <taxon>Eukaryota</taxon>
        <taxon>Viridiplantae</taxon>
        <taxon>Streptophyta</taxon>
        <taxon>Embryophyta</taxon>
        <taxon>Tracheophyta</taxon>
        <taxon>Spermatophyta</taxon>
        <taxon>Magnoliopsida</taxon>
        <taxon>Liliopsida</taxon>
        <taxon>Arecaceae</taxon>
        <taxon>Arecoideae</taxon>
        <taxon>Cocoseae</taxon>
        <taxon>Elaeidinae</taxon>
        <taxon>Elaeis</taxon>
    </lineage>
</organism>
<dbReference type="RefSeq" id="XP_029118094.1">
    <property type="nucleotide sequence ID" value="XM_029262261.1"/>
</dbReference>
<proteinExistence type="predicted"/>
<evidence type="ECO:0000313" key="4">
    <source>
        <dbReference type="RefSeq" id="XP_029118094.1"/>
    </source>
</evidence>
<feature type="region of interest" description="Disordered" evidence="2">
    <location>
        <begin position="1"/>
        <end position="23"/>
    </location>
</feature>
<dbReference type="Proteomes" id="UP000504607">
    <property type="component" value="Unplaced"/>
</dbReference>
<accession>A0A8N4IBS8</accession>
<evidence type="ECO:0000256" key="2">
    <source>
        <dbReference type="SAM" id="MobiDB-lite"/>
    </source>
</evidence>
<sequence length="326" mass="35651">MVPGDDRRSAGRGASSDAPLPEGASALANHDLARRLCQAVILPADHEVMKNQRVSDMLSFFYPTMIRLIYNISELEVGYRRFGDLRAAWKDKAMAAEVEKVVMVDQLKQSVDREARLEEEISRLTEEVSRLTSALTASGSELQSACEEAKRKSRTVRRLRRERDDYVGELKAEREQLRISLGNLAKVEENLSSAQADANIARAEAESAKEAIGRAVEDFRCSDEYREELLESGFLSYRVGYEDAREAVQSLYPELDLSSVVPPESEGQAAGEVADPSSGDRTAVEEADADQAAEGEAAPTPDATSARVDTPTAPGLLPIEEADSGE</sequence>
<protein>
    <submittedName>
        <fullName evidence="4">Uncharacterized protein LOC114913634</fullName>
    </submittedName>
</protein>
<dbReference type="AlphaFoldDB" id="A0A8N4IBS8"/>
<dbReference type="KEGG" id="egu:114913634"/>
<keyword evidence="1" id="KW-0175">Coiled coil</keyword>
<reference evidence="4" key="1">
    <citation type="submission" date="2025-08" db="UniProtKB">
        <authorList>
            <consortium name="RefSeq"/>
        </authorList>
    </citation>
    <scope>IDENTIFICATION</scope>
</reference>